<proteinExistence type="predicted"/>
<reference evidence="1" key="1">
    <citation type="submission" date="2018-03" db="EMBL/GenBank/DDBJ databases">
        <authorList>
            <person name="Guldener U."/>
        </authorList>
    </citation>
    <scope>NUCLEOTIDE SEQUENCE</scope>
</reference>
<dbReference type="Gene3D" id="3.40.30.10">
    <property type="entry name" value="Glutaredoxin"/>
    <property type="match status" value="1"/>
</dbReference>
<dbReference type="PANTHER" id="PTHR33875">
    <property type="entry name" value="OS09G0542200 PROTEIN"/>
    <property type="match status" value="1"/>
</dbReference>
<accession>A0AAE8MX18</accession>
<name>A0AAE8MX18_9PEZI</name>
<comment type="caution">
    <text evidence="1">The sequence shown here is derived from an EMBL/GenBank/DDBJ whole genome shotgun (WGS) entry which is preliminary data.</text>
</comment>
<dbReference type="PANTHER" id="PTHR33875:SF2">
    <property type="entry name" value="ACR183CP"/>
    <property type="match status" value="1"/>
</dbReference>
<dbReference type="InterPro" id="IPR036249">
    <property type="entry name" value="Thioredoxin-like_sf"/>
</dbReference>
<evidence type="ECO:0000313" key="1">
    <source>
        <dbReference type="EMBL" id="SPO02301.1"/>
    </source>
</evidence>
<protein>
    <recommendedName>
        <fullName evidence="3">Thioredoxin-like fold domain-containing protein</fullName>
    </recommendedName>
</protein>
<dbReference type="SUPFAM" id="SSF52833">
    <property type="entry name" value="Thioredoxin-like"/>
    <property type="match status" value="1"/>
</dbReference>
<evidence type="ECO:0000313" key="2">
    <source>
        <dbReference type="Proteomes" id="UP001187682"/>
    </source>
</evidence>
<keyword evidence="2" id="KW-1185">Reference proteome</keyword>
<evidence type="ECO:0008006" key="3">
    <source>
        <dbReference type="Google" id="ProtNLM"/>
    </source>
</evidence>
<sequence length="216" mass="23860">MALPPKFAAHRLAFGQLVAKTEGVPPTPHTIEVYLDYACPFSAKIFNALLTTVAPLIRSNPTWASQAQLIFRHQIQPWHPQSTLLHESALAVNQVAPDKFWDYSRELFAVSQQFYDVNVVHETRNETYARLAKVAGGVGVDEAEVLRRLRISDKPVDGAYNAGNETTADVKTVVKMARLTGVHVSPTVILDGVVAAEVSSGWGEGEWKEWLTKNIV</sequence>
<organism evidence="1 2">
    <name type="scientific">Cephalotrichum gorgonifer</name>
    <dbReference type="NCBI Taxonomy" id="2041049"/>
    <lineage>
        <taxon>Eukaryota</taxon>
        <taxon>Fungi</taxon>
        <taxon>Dikarya</taxon>
        <taxon>Ascomycota</taxon>
        <taxon>Pezizomycotina</taxon>
        <taxon>Sordariomycetes</taxon>
        <taxon>Hypocreomycetidae</taxon>
        <taxon>Microascales</taxon>
        <taxon>Microascaceae</taxon>
        <taxon>Cephalotrichum</taxon>
    </lineage>
</organism>
<gene>
    <name evidence="1" type="ORF">DNG_04974</name>
</gene>
<dbReference type="EMBL" id="ONZQ02000006">
    <property type="protein sequence ID" value="SPO02301.1"/>
    <property type="molecule type" value="Genomic_DNA"/>
</dbReference>
<dbReference type="AlphaFoldDB" id="A0AAE8MX18"/>
<dbReference type="Proteomes" id="UP001187682">
    <property type="component" value="Unassembled WGS sequence"/>
</dbReference>